<feature type="region of interest" description="Disordered" evidence="1">
    <location>
        <begin position="269"/>
        <end position="302"/>
    </location>
</feature>
<dbReference type="RefSeq" id="WP_141980063.1">
    <property type="nucleotide sequence ID" value="NZ_VFPP01000001.1"/>
</dbReference>
<evidence type="ECO:0000256" key="1">
    <source>
        <dbReference type="SAM" id="MobiDB-lite"/>
    </source>
</evidence>
<evidence type="ECO:0000313" key="3">
    <source>
        <dbReference type="Proteomes" id="UP000316628"/>
    </source>
</evidence>
<feature type="region of interest" description="Disordered" evidence="1">
    <location>
        <begin position="84"/>
        <end position="134"/>
    </location>
</feature>
<dbReference type="OrthoDB" id="3682481at2"/>
<name>A0A543JHB6_9PSEU</name>
<accession>A0A543JHB6</accession>
<feature type="compositionally biased region" description="Low complexity" evidence="1">
    <location>
        <begin position="276"/>
        <end position="296"/>
    </location>
</feature>
<proteinExistence type="predicted"/>
<reference evidence="2 3" key="1">
    <citation type="submission" date="2019-06" db="EMBL/GenBank/DDBJ databases">
        <title>Sequencing the genomes of 1000 actinobacteria strains.</title>
        <authorList>
            <person name="Klenk H.-P."/>
        </authorList>
    </citation>
    <scope>NUCLEOTIDE SEQUENCE [LARGE SCALE GENOMIC DNA]</scope>
    <source>
        <strain evidence="2 3">DSM 45456</strain>
    </source>
</reference>
<gene>
    <name evidence="2" type="ORF">FHX81_4604</name>
</gene>
<dbReference type="AlphaFoldDB" id="A0A543JHB6"/>
<comment type="caution">
    <text evidence="2">The sequence shown here is derived from an EMBL/GenBank/DDBJ whole genome shotgun (WGS) entry which is preliminary data.</text>
</comment>
<protein>
    <submittedName>
        <fullName evidence="2">Uncharacterized protein</fullName>
    </submittedName>
</protein>
<keyword evidence="3" id="KW-1185">Reference proteome</keyword>
<sequence length="335" mass="36554">MTFLLPAPRSVVVHIAQELVWRFREMLGALLMRRSGPRHRLRSPRQIRWQRWKVELAVRLDESLGPGVSPYRLKHPRGNGFSLRPTPWSALHPPPRTAQSPAVAEHDDDCSTDPGTSAAAYAMPNTGPGREVGFGPDFEPGFEPGFGAHGPLSAEPGGWSEASAAPLTEPWAESWAEPETGARAEPWTGRAEAGFAGHVENPDFERPRVAQFFTPREYVDRAARSAHVDPVVEFAATWAATGDPATAGCAAEWSAEETTSFDPVTDWPAAVEPGHADTASTDTTSTGTAPVDTAPAEPEPEEEWEFQVGDLARWWDEAIARLDAVARGEGRDRLW</sequence>
<evidence type="ECO:0000313" key="2">
    <source>
        <dbReference type="EMBL" id="TQM82206.1"/>
    </source>
</evidence>
<organism evidence="2 3">
    <name type="scientific">Saccharothrix saharensis</name>
    <dbReference type="NCBI Taxonomy" id="571190"/>
    <lineage>
        <taxon>Bacteria</taxon>
        <taxon>Bacillati</taxon>
        <taxon>Actinomycetota</taxon>
        <taxon>Actinomycetes</taxon>
        <taxon>Pseudonocardiales</taxon>
        <taxon>Pseudonocardiaceae</taxon>
        <taxon>Saccharothrix</taxon>
    </lineage>
</organism>
<dbReference type="Proteomes" id="UP000316628">
    <property type="component" value="Unassembled WGS sequence"/>
</dbReference>
<dbReference type="EMBL" id="VFPP01000001">
    <property type="protein sequence ID" value="TQM82206.1"/>
    <property type="molecule type" value="Genomic_DNA"/>
</dbReference>